<evidence type="ECO:0000256" key="1">
    <source>
        <dbReference type="SAM" id="MobiDB-lite"/>
    </source>
</evidence>
<evidence type="ECO:0000313" key="2">
    <source>
        <dbReference type="EMBL" id="EJK65589.1"/>
    </source>
</evidence>
<protein>
    <submittedName>
        <fullName evidence="2">Uncharacterized protein</fullName>
    </submittedName>
</protein>
<keyword evidence="3" id="KW-1185">Reference proteome</keyword>
<dbReference type="Proteomes" id="UP000266841">
    <property type="component" value="Unassembled WGS sequence"/>
</dbReference>
<dbReference type="AlphaFoldDB" id="K0SKW1"/>
<feature type="region of interest" description="Disordered" evidence="1">
    <location>
        <begin position="117"/>
        <end position="140"/>
    </location>
</feature>
<evidence type="ECO:0000313" key="3">
    <source>
        <dbReference type="Proteomes" id="UP000266841"/>
    </source>
</evidence>
<reference evidence="2 3" key="1">
    <citation type="journal article" date="2012" name="Genome Biol.">
        <title>Genome and low-iron response of an oceanic diatom adapted to chronic iron limitation.</title>
        <authorList>
            <person name="Lommer M."/>
            <person name="Specht M."/>
            <person name="Roy A.S."/>
            <person name="Kraemer L."/>
            <person name="Andreson R."/>
            <person name="Gutowska M.A."/>
            <person name="Wolf J."/>
            <person name="Bergner S.V."/>
            <person name="Schilhabel M.B."/>
            <person name="Klostermeier U.C."/>
            <person name="Beiko R.G."/>
            <person name="Rosenstiel P."/>
            <person name="Hippler M."/>
            <person name="Laroche J."/>
        </authorList>
    </citation>
    <scope>NUCLEOTIDE SEQUENCE [LARGE SCALE GENOMIC DNA]</scope>
    <source>
        <strain evidence="2 3">CCMP1005</strain>
    </source>
</reference>
<organism evidence="2 3">
    <name type="scientific">Thalassiosira oceanica</name>
    <name type="common">Marine diatom</name>
    <dbReference type="NCBI Taxonomy" id="159749"/>
    <lineage>
        <taxon>Eukaryota</taxon>
        <taxon>Sar</taxon>
        <taxon>Stramenopiles</taxon>
        <taxon>Ochrophyta</taxon>
        <taxon>Bacillariophyta</taxon>
        <taxon>Coscinodiscophyceae</taxon>
        <taxon>Thalassiosirophycidae</taxon>
        <taxon>Thalassiosirales</taxon>
        <taxon>Thalassiosiraceae</taxon>
        <taxon>Thalassiosira</taxon>
    </lineage>
</organism>
<name>K0SKW1_THAOC</name>
<sequence length="164" mass="18530">MAVRYRSAYRVLPLPGRADKNSDTMTIDDRQDGVWVRVLMLGRRVEGTDSLASIISSQDRTTGLQHNSERRGRRRRLALREQPARLRLPLWYTRRQGVVTTPWRPNNLDRYSFKMTGAESEKTSADDPPVIPPQHRDNATAIDTSSVSYISSSSMAASHCCRGA</sequence>
<dbReference type="EMBL" id="AGNL01015655">
    <property type="protein sequence ID" value="EJK65589.1"/>
    <property type="molecule type" value="Genomic_DNA"/>
</dbReference>
<proteinExistence type="predicted"/>
<accession>K0SKW1</accession>
<gene>
    <name evidence="2" type="ORF">THAOC_13533</name>
</gene>
<comment type="caution">
    <text evidence="2">The sequence shown here is derived from an EMBL/GenBank/DDBJ whole genome shotgun (WGS) entry which is preliminary data.</text>
</comment>